<proteinExistence type="predicted"/>
<reference evidence="6" key="1">
    <citation type="submission" date="2017-02" db="UniProtKB">
        <authorList>
            <consortium name="WormBaseParasite"/>
        </authorList>
    </citation>
    <scope>IDENTIFICATION</scope>
</reference>
<dbReference type="AlphaFoldDB" id="A0A0N4U2W3"/>
<dbReference type="OrthoDB" id="5836963at2759"/>
<dbReference type="InterPro" id="IPR005069">
    <property type="entry name" value="Nucl-diP-sugar_transferase"/>
</dbReference>
<dbReference type="Proteomes" id="UP000038040">
    <property type="component" value="Unplaced"/>
</dbReference>
<reference evidence="3 5" key="2">
    <citation type="submission" date="2018-11" db="EMBL/GenBank/DDBJ databases">
        <authorList>
            <consortium name="Pathogen Informatics"/>
        </authorList>
    </citation>
    <scope>NUCLEOTIDE SEQUENCE [LARGE SCALE GENOMIC DNA]</scope>
</reference>
<dbReference type="WBParaSite" id="DME_0000104301-mRNA-1">
    <property type="protein sequence ID" value="DME_0000104301-mRNA-1"/>
    <property type="gene ID" value="DME_0000104301"/>
</dbReference>
<accession>A0A0N4U2W3</accession>
<evidence type="ECO:0000313" key="4">
    <source>
        <dbReference type="Proteomes" id="UP000038040"/>
    </source>
</evidence>
<feature type="transmembrane region" description="Helical" evidence="1">
    <location>
        <begin position="30"/>
        <end position="49"/>
    </location>
</feature>
<dbReference type="Pfam" id="PF03407">
    <property type="entry name" value="Nucleotid_trans"/>
    <property type="match status" value="1"/>
</dbReference>
<evidence type="ECO:0000313" key="3">
    <source>
        <dbReference type="EMBL" id="VDN55430.1"/>
    </source>
</evidence>
<protein>
    <submittedName>
        <fullName evidence="6">Nucleotid_trans domain-containing protein</fullName>
    </submittedName>
</protein>
<evidence type="ECO:0000256" key="1">
    <source>
        <dbReference type="SAM" id="Phobius"/>
    </source>
</evidence>
<evidence type="ECO:0000259" key="2">
    <source>
        <dbReference type="Pfam" id="PF03407"/>
    </source>
</evidence>
<sequence length="399" mass="47388">MTILNGTGNVTNLSELNHHLLWKLIPIKLYRWWCYWIYLFWFVMGILVLRKTRNAVAAVSYVKMHGHTVSDEAIMKSSAFSNLLWSLEHKFEKPPAIFFLNQYALNMTFNFLCNTRYMQNAHERFIFVTLDDVARDVLREYWPNVEQIYWPTPSLYRPFSFAEGAYQTLYLLRANLAVSLLKHGKSFWMMQQDTFWRKNLFELNLEENKDFDALFDQIGDDQNSERAEWVNGANFFVHANNDTLKFFEAIARKLAHWYTPDMGIMIHQCHTWDKPKCQYIPHKTAHSWEWLYTDQKDPPYILQLDCETDGGSKLMQLAKFGFYFVENDNHRLCNATAVEVMQKRMDEGKIEVSRAKLSWGRFQFKAYWWIVDNMLSTPYIGPIMKPYLPLIGFFLLITI</sequence>
<evidence type="ECO:0000313" key="5">
    <source>
        <dbReference type="Proteomes" id="UP000274756"/>
    </source>
</evidence>
<dbReference type="EMBL" id="UYYG01001152">
    <property type="protein sequence ID" value="VDN55430.1"/>
    <property type="molecule type" value="Genomic_DNA"/>
</dbReference>
<keyword evidence="1" id="KW-0472">Membrane</keyword>
<keyword evidence="5" id="KW-1185">Reference proteome</keyword>
<keyword evidence="1" id="KW-0812">Transmembrane</keyword>
<feature type="domain" description="Nucleotide-diphospho-sugar transferase" evidence="2">
    <location>
        <begin position="121"/>
        <end position="317"/>
    </location>
</feature>
<dbReference type="PANTHER" id="PTHR31967:SF10">
    <property type="entry name" value="NUCLEOTIDE-DIPHOSPHO-SUGAR TRANSFERASE DOMAIN-CONTAINING PROTEIN"/>
    <property type="match status" value="1"/>
</dbReference>
<organism evidence="4 6">
    <name type="scientific">Dracunculus medinensis</name>
    <name type="common">Guinea worm</name>
    <dbReference type="NCBI Taxonomy" id="318479"/>
    <lineage>
        <taxon>Eukaryota</taxon>
        <taxon>Metazoa</taxon>
        <taxon>Ecdysozoa</taxon>
        <taxon>Nematoda</taxon>
        <taxon>Chromadorea</taxon>
        <taxon>Rhabditida</taxon>
        <taxon>Spirurina</taxon>
        <taxon>Dracunculoidea</taxon>
        <taxon>Dracunculidae</taxon>
        <taxon>Dracunculus</taxon>
    </lineage>
</organism>
<dbReference type="Proteomes" id="UP000274756">
    <property type="component" value="Unassembled WGS sequence"/>
</dbReference>
<keyword evidence="1" id="KW-1133">Transmembrane helix</keyword>
<name>A0A0N4U2W3_DRAME</name>
<dbReference type="PANTHER" id="PTHR31967">
    <property type="entry name" value="GROUNDHOG (HEDGEHOG-LIKE FAMILY)-RELATED"/>
    <property type="match status" value="1"/>
</dbReference>
<evidence type="ECO:0000313" key="6">
    <source>
        <dbReference type="WBParaSite" id="DME_0000104301-mRNA-1"/>
    </source>
</evidence>
<gene>
    <name evidence="3" type="ORF">DME_LOCUS5403</name>
</gene>